<evidence type="ECO:0000256" key="2">
    <source>
        <dbReference type="ARBA" id="ARBA00007453"/>
    </source>
</evidence>
<gene>
    <name evidence="9" type="ORF">EDB92DRAFT_1791292</name>
</gene>
<reference evidence="9" key="1">
    <citation type="submission" date="2022-01" db="EMBL/GenBank/DDBJ databases">
        <title>Comparative genomics reveals a dynamic genome evolution in the ectomycorrhizal milk-cap (Lactarius) mushrooms.</title>
        <authorList>
            <consortium name="DOE Joint Genome Institute"/>
            <person name="Lebreton A."/>
            <person name="Tang N."/>
            <person name="Kuo A."/>
            <person name="LaButti K."/>
            <person name="Drula E."/>
            <person name="Barry K."/>
            <person name="Clum A."/>
            <person name="Lipzen A."/>
            <person name="Mousain D."/>
            <person name="Ng V."/>
            <person name="Wang R."/>
            <person name="Wang X."/>
            <person name="Dai Y."/>
            <person name="Henrissat B."/>
            <person name="Grigoriev I.V."/>
            <person name="Guerin-Laguette A."/>
            <person name="Yu F."/>
            <person name="Martin F.M."/>
        </authorList>
    </citation>
    <scope>NUCLEOTIDE SEQUENCE</scope>
    <source>
        <strain evidence="9">QP</strain>
    </source>
</reference>
<dbReference type="Gene3D" id="1.10.150.910">
    <property type="match status" value="1"/>
</dbReference>
<evidence type="ECO:0000256" key="1">
    <source>
        <dbReference type="ARBA" id="ARBA00004123"/>
    </source>
</evidence>
<dbReference type="AlphaFoldDB" id="A0AAD4LQH1"/>
<dbReference type="Pfam" id="PF10433">
    <property type="entry name" value="Beta-prop_RSE1_1st"/>
    <property type="match status" value="1"/>
</dbReference>
<evidence type="ECO:0000256" key="5">
    <source>
        <dbReference type="SAM" id="MobiDB-lite"/>
    </source>
</evidence>
<dbReference type="GO" id="GO:0003676">
    <property type="term" value="F:nucleic acid binding"/>
    <property type="evidence" value="ECO:0007669"/>
    <property type="project" value="InterPro"/>
</dbReference>
<evidence type="ECO:0000259" key="8">
    <source>
        <dbReference type="Pfam" id="PF23726"/>
    </source>
</evidence>
<dbReference type="SUPFAM" id="SSF50998">
    <property type="entry name" value="Quinoprotein alcohol dehydrogenase-like"/>
    <property type="match status" value="1"/>
</dbReference>
<feature type="domain" description="RSE1/DDB1/CPSF1 second beta-propeller" evidence="8">
    <location>
        <begin position="498"/>
        <end position="818"/>
    </location>
</feature>
<keyword evidence="10" id="KW-1185">Reference proteome</keyword>
<dbReference type="EMBL" id="JAKELL010000005">
    <property type="protein sequence ID" value="KAH8998564.1"/>
    <property type="molecule type" value="Genomic_DNA"/>
</dbReference>
<dbReference type="InterPro" id="IPR018846">
    <property type="entry name" value="Beta-prop_RSE1/DDB1/CPSF1_1st"/>
</dbReference>
<feature type="domain" description="RSE1/DDB1/CPSF1 first beta-propeller" evidence="7">
    <location>
        <begin position="12"/>
        <end position="389"/>
    </location>
</feature>
<feature type="compositionally biased region" description="Basic and acidic residues" evidence="5">
    <location>
        <begin position="270"/>
        <end position="298"/>
    </location>
</feature>
<dbReference type="Proteomes" id="UP001201163">
    <property type="component" value="Unassembled WGS sequence"/>
</dbReference>
<dbReference type="Pfam" id="PF23726">
    <property type="entry name" value="Beta-prop_RSE1_2nd"/>
    <property type="match status" value="1"/>
</dbReference>
<organism evidence="9 10">
    <name type="scientific">Lactarius akahatsu</name>
    <dbReference type="NCBI Taxonomy" id="416441"/>
    <lineage>
        <taxon>Eukaryota</taxon>
        <taxon>Fungi</taxon>
        <taxon>Dikarya</taxon>
        <taxon>Basidiomycota</taxon>
        <taxon>Agaricomycotina</taxon>
        <taxon>Agaricomycetes</taxon>
        <taxon>Russulales</taxon>
        <taxon>Russulaceae</taxon>
        <taxon>Lactarius</taxon>
    </lineage>
</organism>
<sequence>MRIVSTFHPPSSVTDVVKCRLTSDRSLIHLVVAKSNRLDIYSVQPSGLSYECGAEIWGRIVVVKAIPTRGGKSNLLLLTDHPDPRLIFITYSTFSTGGRLNAVKTLSLYHHNSRPSEFLHTVLVDPTGSVAVINCYTGKFRVVELENGFYKNDFDVMVSELNILSLTFLPTSSDNYSIAILHQDHNQNLQLLAHNIVLSEYEMSPESTLLLPPTALSTSAVSPTDAPPCLVPVPPQRSNATEQLPGGVLVLGGRKVQFFELSSEEWQEKHREKQRKLENRQKSADQAKTKEKQKDREVKKRRPKSAVEWPWCEVTAWCPANDEGTKFFVGDSYGRLAVLSVESTVERGLIVIPLGEVSPPTALAYLDSQVLFIGSHFGDSQLIRIHTSPVSNLAAPTLPIPAGVSVVEPSAFSYSSKGKRRASTTDREGGGRVLASNGTYIEVLDTWQNVGPILDAVLADTDRSGQPRIFTTSGSMNAGSLRIIQSGADFQNTAVTENIGNFSKIWPLRSRFHDSYDTHILATNAQETVLFSLDQPDTLSVIPTEAMHFDVSPTLAASNIVRRLKNSGRTSYEDSSFIVQVTEDKVLLLEYDNVLQTHSFLASWSPDEQGGEWAGRKIVAAALNPSQFVLGMSRKRLVVLNLSENNEFQIFRYKDLREEISVLSCTPLDPTKSFSVYIAVAYWSIHAVDILSVASADGYLNPVCDSVSLPALPRSLLLHDFGYAPQILIGLRNGILVAYTFGKNVLEDERIFSLGTEPVGLTQFEMGEKRVVFASGSRAALLYAEKGITQHSSVLVKNVFASARINSPNWPSSLLLMTPAGGVIGTVRDYNKMHIRTVHLGLDNPRRLQHDVGLHAFAVACVRTEPGPVGEDRLSSSSLKLLDDKTFDVLCQFTCQNSEEITAIHMIPFSEGNSAICVGTVFLKPNEQEPSQGRLLLITVESGAVAGRQLKKSSEMNVNGCVYALTRVNGLLAASIGPSVSVYKVDAAGFQTVAQWNHNYLVTSLSARGSRLFVGDAICSVSVIDLIETEGGDVRLESIAKDFSPLWPMSIESLDQDTIIGANSDSNLFTYTVQRGETRTTLDRDGFYNLGDVVNKFIPAASGGTNVIALEPKLLFFTSSGRIGVIVDAGPELSLHLTALERNLSKVVTEIANASHAKHRAPVGTWGKSDADAAAYGFLDGDFLEKFLDFEHPSSETERILKGSISPEKLKQTYAEIKQSLEALQALH</sequence>
<dbReference type="Pfam" id="PF03178">
    <property type="entry name" value="CPSF_A"/>
    <property type="match status" value="1"/>
</dbReference>
<evidence type="ECO:0000313" key="9">
    <source>
        <dbReference type="EMBL" id="KAH8998564.1"/>
    </source>
</evidence>
<dbReference type="InterPro" id="IPR050358">
    <property type="entry name" value="RSE1/DDB1/CFT1"/>
</dbReference>
<dbReference type="InterPro" id="IPR004871">
    <property type="entry name" value="RSE1/DDB1/CPSF1_C"/>
</dbReference>
<name>A0AAD4LQH1_9AGAM</name>
<protein>
    <recommendedName>
        <fullName evidence="3">DNA damage-binding protein 1</fullName>
    </recommendedName>
</protein>
<feature type="domain" description="RSE1/DDB1/CPSF1 C-terminal" evidence="6">
    <location>
        <begin position="877"/>
        <end position="1189"/>
    </location>
</feature>
<evidence type="ECO:0000313" key="10">
    <source>
        <dbReference type="Proteomes" id="UP001201163"/>
    </source>
</evidence>
<dbReference type="InterPro" id="IPR058543">
    <property type="entry name" value="Beta-prop_RSE1/DDB1/CPSF1_2nd"/>
</dbReference>
<proteinExistence type="inferred from homology"/>
<dbReference type="PANTHER" id="PTHR10644">
    <property type="entry name" value="DNA REPAIR/RNA PROCESSING CPSF FAMILY"/>
    <property type="match status" value="1"/>
</dbReference>
<evidence type="ECO:0000259" key="7">
    <source>
        <dbReference type="Pfam" id="PF10433"/>
    </source>
</evidence>
<keyword evidence="4" id="KW-0539">Nucleus</keyword>
<comment type="similarity">
    <text evidence="2">Belongs to the DDB1 family.</text>
</comment>
<dbReference type="InterPro" id="IPR015943">
    <property type="entry name" value="WD40/YVTN_repeat-like_dom_sf"/>
</dbReference>
<dbReference type="InterPro" id="IPR011047">
    <property type="entry name" value="Quinoprotein_ADH-like_sf"/>
</dbReference>
<dbReference type="SUPFAM" id="SSF101908">
    <property type="entry name" value="Putative isomerase YbhE"/>
    <property type="match status" value="1"/>
</dbReference>
<dbReference type="Gene3D" id="2.130.10.10">
    <property type="entry name" value="YVTN repeat-like/Quinoprotein amine dehydrogenase"/>
    <property type="match status" value="3"/>
</dbReference>
<feature type="region of interest" description="Disordered" evidence="5">
    <location>
        <begin position="270"/>
        <end position="302"/>
    </location>
</feature>
<evidence type="ECO:0000256" key="4">
    <source>
        <dbReference type="ARBA" id="ARBA00023242"/>
    </source>
</evidence>
<accession>A0AAD4LQH1</accession>
<comment type="caution">
    <text evidence="9">The sequence shown here is derived from an EMBL/GenBank/DDBJ whole genome shotgun (WGS) entry which is preliminary data.</text>
</comment>
<evidence type="ECO:0000259" key="6">
    <source>
        <dbReference type="Pfam" id="PF03178"/>
    </source>
</evidence>
<comment type="subcellular location">
    <subcellularLocation>
        <location evidence="1">Nucleus</location>
    </subcellularLocation>
</comment>
<evidence type="ECO:0000256" key="3">
    <source>
        <dbReference type="ARBA" id="ARBA00014577"/>
    </source>
</evidence>
<dbReference type="GO" id="GO:0005634">
    <property type="term" value="C:nucleus"/>
    <property type="evidence" value="ECO:0007669"/>
    <property type="project" value="UniProtKB-SubCell"/>
</dbReference>